<dbReference type="InterPro" id="IPR029063">
    <property type="entry name" value="SAM-dependent_MTases_sf"/>
</dbReference>
<evidence type="ECO:0000313" key="3">
    <source>
        <dbReference type="Proteomes" id="UP001530293"/>
    </source>
</evidence>
<keyword evidence="3" id="KW-1185">Reference proteome</keyword>
<dbReference type="AlphaFoldDB" id="A0ABD3MM70"/>
<accession>A0ABD3MM70</accession>
<dbReference type="Proteomes" id="UP001530293">
    <property type="component" value="Unassembled WGS sequence"/>
</dbReference>
<evidence type="ECO:0000256" key="1">
    <source>
        <dbReference type="SAM" id="MobiDB-lite"/>
    </source>
</evidence>
<sequence length="575" mass="63419">MKSIPGTTTTRTPVNRDGASCGTKEVNNAHHQHQSEEEFQADLAKALAESIKSSQSRHRTTEFIVLDASDDSEDEDESDRKIPAKINRDAAVARSLFNDVPSVSIGSSAMEKDDCDLLRGDILLDASDCDNDGDRKMPAKTNGDAVVTKCTVNVGKESIGPSSMEGDDCDQLKEAIRQSLEEAKSAANRPLLHVDADIPHNICRKLTRQELQHAVDEFVYQQGGYDRIESGQMVKHGNTNDMKKSCVADGGGQHQTGAQYGRYSILGMWRVFDVLEGKADILIGNTIDQKSEIIERRSNQGGGSNNRLLGLPGAKITAFVDIGHGIGIQVLQAGWSHGVPSRGVEIMKDRHLIAVSIKDGVVESLRSDPPDSTGVELKLADFSHAMVPDRDTLQRDEELHSFLLFSDKSKEIQEGLVVFINNAEDVFAARSNQNAKGICLDALLAKMFAQMQIGGRMVTLTDVSCHLTQSTEWFRHDVFDSGPDAVSWGYGNKSVHVHILTKLSNTWYCQNKKCDYMKYATITSTCQDDFSAAAPNDVVNEFGELNEECVYCQAPARRCSRFRKPTRKRKKEFDS</sequence>
<feature type="compositionally biased region" description="Polar residues" evidence="1">
    <location>
        <begin position="1"/>
        <end position="13"/>
    </location>
</feature>
<evidence type="ECO:0000313" key="2">
    <source>
        <dbReference type="EMBL" id="KAL3763056.1"/>
    </source>
</evidence>
<gene>
    <name evidence="2" type="ORF">ACHAWU_007762</name>
</gene>
<dbReference type="Gene3D" id="3.40.50.150">
    <property type="entry name" value="Vaccinia Virus protein VP39"/>
    <property type="match status" value="1"/>
</dbReference>
<comment type="caution">
    <text evidence="2">The sequence shown here is derived from an EMBL/GenBank/DDBJ whole genome shotgun (WGS) entry which is preliminary data.</text>
</comment>
<dbReference type="EMBL" id="JALLBG020000129">
    <property type="protein sequence ID" value="KAL3763056.1"/>
    <property type="molecule type" value="Genomic_DNA"/>
</dbReference>
<organism evidence="2 3">
    <name type="scientific">Discostella pseudostelligera</name>
    <dbReference type="NCBI Taxonomy" id="259834"/>
    <lineage>
        <taxon>Eukaryota</taxon>
        <taxon>Sar</taxon>
        <taxon>Stramenopiles</taxon>
        <taxon>Ochrophyta</taxon>
        <taxon>Bacillariophyta</taxon>
        <taxon>Coscinodiscophyceae</taxon>
        <taxon>Thalassiosirophycidae</taxon>
        <taxon>Stephanodiscales</taxon>
        <taxon>Stephanodiscaceae</taxon>
        <taxon>Discostella</taxon>
    </lineage>
</organism>
<protein>
    <submittedName>
        <fullName evidence="2">Uncharacterized protein</fullName>
    </submittedName>
</protein>
<name>A0ABD3MM70_9STRA</name>
<proteinExistence type="predicted"/>
<feature type="region of interest" description="Disordered" evidence="1">
    <location>
        <begin position="1"/>
        <end position="39"/>
    </location>
</feature>
<reference evidence="2 3" key="1">
    <citation type="submission" date="2024-10" db="EMBL/GenBank/DDBJ databases">
        <title>Updated reference genomes for cyclostephanoid diatoms.</title>
        <authorList>
            <person name="Roberts W.R."/>
            <person name="Alverson A.J."/>
        </authorList>
    </citation>
    <scope>NUCLEOTIDE SEQUENCE [LARGE SCALE GENOMIC DNA]</scope>
    <source>
        <strain evidence="2 3">AJA232-27</strain>
    </source>
</reference>